<dbReference type="Gene3D" id="3.30.70.1450">
    <property type="entry name" value="Regulator of K+ conductance, C-terminal domain"/>
    <property type="match status" value="2"/>
</dbReference>
<keyword evidence="3" id="KW-0633">Potassium transport</keyword>
<gene>
    <name evidence="9" type="primary">trkA</name>
    <name evidence="9" type="ORF">E6Q80_08995</name>
</gene>
<protein>
    <recommendedName>
        <fullName evidence="1">Trk system potassium uptake protein TrkA</fullName>
    </recommendedName>
</protein>
<evidence type="ECO:0000256" key="2">
    <source>
        <dbReference type="ARBA" id="ARBA00022448"/>
    </source>
</evidence>
<dbReference type="NCBIfam" id="NF007039">
    <property type="entry name" value="PRK09496.3-2"/>
    <property type="match status" value="1"/>
</dbReference>
<feature type="domain" description="RCK C-terminal" evidence="8">
    <location>
        <begin position="367"/>
        <end position="470"/>
    </location>
</feature>
<dbReference type="FunFam" id="3.30.70.1450:FF:000001">
    <property type="entry name" value="Trk system potassium transporter TrkA"/>
    <property type="match status" value="1"/>
</dbReference>
<organism evidence="9 10">
    <name type="scientific">Thauera aminoaromatica</name>
    <dbReference type="NCBI Taxonomy" id="164330"/>
    <lineage>
        <taxon>Bacteria</taxon>
        <taxon>Pseudomonadati</taxon>
        <taxon>Pseudomonadota</taxon>
        <taxon>Betaproteobacteria</taxon>
        <taxon>Rhodocyclales</taxon>
        <taxon>Zoogloeaceae</taxon>
        <taxon>Thauera</taxon>
    </lineage>
</organism>
<keyword evidence="2" id="KW-0813">Transport</keyword>
<dbReference type="InterPro" id="IPR003148">
    <property type="entry name" value="RCK_N"/>
</dbReference>
<dbReference type="GO" id="GO:0005886">
    <property type="term" value="C:plasma membrane"/>
    <property type="evidence" value="ECO:0007669"/>
    <property type="project" value="InterPro"/>
</dbReference>
<dbReference type="SUPFAM" id="SSF116726">
    <property type="entry name" value="TrkA C-terminal domain-like"/>
    <property type="match status" value="2"/>
</dbReference>
<accession>A0A5C7SQD5</accession>
<dbReference type="EMBL" id="SSFD01000131">
    <property type="protein sequence ID" value="TXH85779.1"/>
    <property type="molecule type" value="Genomic_DNA"/>
</dbReference>
<evidence type="ECO:0000259" key="7">
    <source>
        <dbReference type="PROSITE" id="PS51201"/>
    </source>
</evidence>
<sequence length="475" mass="52081">MKIIILGAGQVGVSVAESLVSESNDITVIDQDGERLANLQERLDLRVVTGNAASPSILDGAGAGDADLLIAVTQSDQTNLCACRVAKTLFNVPTRIARLRAADYEDHPQLLDDSNFAVDHSICPEQIVTDYIRKLIEYPEALQVLEFAHGMLTMIAVRAFDGGLLVGKSLKTIPERLPNIDARIAAIFRHEQPIVPTGDTVIESGDEVFIIAASSHIRRVMTELRRMDKPIRRVIIAGGGNIGLRLAKAIEKTVAVKLIERDRRRAEHLAAELERSVVLRGDSTDEALLDSESVEETDMFLALTNDEEDNIMSASLAKQMGARRTLALINRKSYVDLVQGGRIDIAISPAQTSIGQLLARVRRGDVAAVHSLRRGAAEALELVAHGDARHCKVIGRRLEELDLPEGATIAALVRQTGTSRTEYRDLVPYEVPIVEVIMAHHDTVIRPDDHVIVFCTSKKLVARVEKLFQVGWGFF</sequence>
<dbReference type="AlphaFoldDB" id="A0A5C7SQD5"/>
<feature type="domain" description="RCK C-terminal" evidence="8">
    <location>
        <begin position="142"/>
        <end position="226"/>
    </location>
</feature>
<dbReference type="PROSITE" id="PS51202">
    <property type="entry name" value="RCK_C"/>
    <property type="match status" value="2"/>
</dbReference>
<dbReference type="NCBIfam" id="NF007030">
    <property type="entry name" value="PRK09496.1-1"/>
    <property type="match status" value="1"/>
</dbReference>
<dbReference type="InterPro" id="IPR036291">
    <property type="entry name" value="NAD(P)-bd_dom_sf"/>
</dbReference>
<keyword evidence="6" id="KW-0406">Ion transport</keyword>
<evidence type="ECO:0000313" key="10">
    <source>
        <dbReference type="Proteomes" id="UP000321192"/>
    </source>
</evidence>
<comment type="caution">
    <text evidence="9">The sequence shown here is derived from an EMBL/GenBank/DDBJ whole genome shotgun (WGS) entry which is preliminary data.</text>
</comment>
<dbReference type="PRINTS" id="PR00335">
    <property type="entry name" value="KUPTAKETRKA"/>
</dbReference>
<dbReference type="InterPro" id="IPR036721">
    <property type="entry name" value="RCK_C_sf"/>
</dbReference>
<dbReference type="InterPro" id="IPR006037">
    <property type="entry name" value="RCK_C"/>
</dbReference>
<dbReference type="InterPro" id="IPR006036">
    <property type="entry name" value="K_uptake_TrkA"/>
</dbReference>
<dbReference type="InterPro" id="IPR050721">
    <property type="entry name" value="Trk_Ktr_HKT_K-transport"/>
</dbReference>
<evidence type="ECO:0000256" key="6">
    <source>
        <dbReference type="ARBA" id="ARBA00023065"/>
    </source>
</evidence>
<evidence type="ECO:0000256" key="1">
    <source>
        <dbReference type="ARBA" id="ARBA00017378"/>
    </source>
</evidence>
<dbReference type="PANTHER" id="PTHR43833">
    <property type="entry name" value="POTASSIUM CHANNEL PROTEIN 2-RELATED-RELATED"/>
    <property type="match status" value="1"/>
</dbReference>
<evidence type="ECO:0000259" key="8">
    <source>
        <dbReference type="PROSITE" id="PS51202"/>
    </source>
</evidence>
<dbReference type="FunFam" id="3.40.50.720:FF:000042">
    <property type="entry name" value="Trk system potassium transporter TrkA"/>
    <property type="match status" value="1"/>
</dbReference>
<reference evidence="9 10" key="1">
    <citation type="submission" date="2018-09" db="EMBL/GenBank/DDBJ databases">
        <title>Metagenome Assembled Genomes from an Advanced Water Purification Facility.</title>
        <authorList>
            <person name="Stamps B.W."/>
            <person name="Spear J.R."/>
        </authorList>
    </citation>
    <scope>NUCLEOTIDE SEQUENCE [LARGE SCALE GENOMIC DNA]</scope>
    <source>
        <strain evidence="9">Bin_27_1</strain>
    </source>
</reference>
<proteinExistence type="predicted"/>
<dbReference type="Gene3D" id="3.40.50.720">
    <property type="entry name" value="NAD(P)-binding Rossmann-like Domain"/>
    <property type="match status" value="2"/>
</dbReference>
<feature type="domain" description="RCK N-terminal" evidence="7">
    <location>
        <begin position="1"/>
        <end position="122"/>
    </location>
</feature>
<dbReference type="NCBIfam" id="NF007031">
    <property type="entry name" value="PRK09496.1-2"/>
    <property type="match status" value="1"/>
</dbReference>
<dbReference type="PROSITE" id="PS51201">
    <property type="entry name" value="RCK_N"/>
    <property type="match status" value="2"/>
</dbReference>
<dbReference type="RefSeq" id="WP_276658319.1">
    <property type="nucleotide sequence ID" value="NZ_SSFD01000131.1"/>
</dbReference>
<evidence type="ECO:0000313" key="9">
    <source>
        <dbReference type="EMBL" id="TXH85779.1"/>
    </source>
</evidence>
<dbReference type="SUPFAM" id="SSF51735">
    <property type="entry name" value="NAD(P)-binding Rossmann-fold domains"/>
    <property type="match status" value="2"/>
</dbReference>
<dbReference type="Pfam" id="PF02080">
    <property type="entry name" value="TrkA_C"/>
    <property type="match status" value="1"/>
</dbReference>
<dbReference type="Pfam" id="PF02254">
    <property type="entry name" value="TrkA_N"/>
    <property type="match status" value="2"/>
</dbReference>
<feature type="domain" description="RCK N-terminal" evidence="7">
    <location>
        <begin position="231"/>
        <end position="347"/>
    </location>
</feature>
<evidence type="ECO:0000256" key="3">
    <source>
        <dbReference type="ARBA" id="ARBA00022538"/>
    </source>
</evidence>
<dbReference type="PANTHER" id="PTHR43833:SF5">
    <property type="entry name" value="TRK SYSTEM POTASSIUM UPTAKE PROTEIN TRKA"/>
    <property type="match status" value="1"/>
</dbReference>
<keyword evidence="5" id="KW-0520">NAD</keyword>
<keyword evidence="4" id="KW-0630">Potassium</keyword>
<dbReference type="GO" id="GO:0015079">
    <property type="term" value="F:potassium ion transmembrane transporter activity"/>
    <property type="evidence" value="ECO:0007669"/>
    <property type="project" value="InterPro"/>
</dbReference>
<evidence type="ECO:0000256" key="5">
    <source>
        <dbReference type="ARBA" id="ARBA00023027"/>
    </source>
</evidence>
<name>A0A5C7SQD5_THASP</name>
<dbReference type="Proteomes" id="UP000321192">
    <property type="component" value="Unassembled WGS sequence"/>
</dbReference>
<dbReference type="NCBIfam" id="NF007032">
    <property type="entry name" value="PRK09496.1-4"/>
    <property type="match status" value="1"/>
</dbReference>
<evidence type="ECO:0000256" key="4">
    <source>
        <dbReference type="ARBA" id="ARBA00022958"/>
    </source>
</evidence>